<dbReference type="EMBL" id="JACHGW010000001">
    <property type="protein sequence ID" value="MBB6048289.1"/>
    <property type="molecule type" value="Genomic_DNA"/>
</dbReference>
<dbReference type="CDD" id="cd14503">
    <property type="entry name" value="PTP-bact"/>
    <property type="match status" value="1"/>
</dbReference>
<dbReference type="InterPro" id="IPR029021">
    <property type="entry name" value="Prot-tyrosine_phosphatase-like"/>
</dbReference>
<dbReference type="InterPro" id="IPR055214">
    <property type="entry name" value="PTP-NADK"/>
</dbReference>
<accession>A0A7W9W3D3</accession>
<dbReference type="Pfam" id="PF22741">
    <property type="entry name" value="PTP-NADK"/>
    <property type="match status" value="1"/>
</dbReference>
<organism evidence="2 3">
    <name type="scientific">Armatimonas rosea</name>
    <dbReference type="NCBI Taxonomy" id="685828"/>
    <lineage>
        <taxon>Bacteria</taxon>
        <taxon>Bacillati</taxon>
        <taxon>Armatimonadota</taxon>
        <taxon>Armatimonadia</taxon>
        <taxon>Armatimonadales</taxon>
        <taxon>Armatimonadaceae</taxon>
        <taxon>Armatimonas</taxon>
    </lineage>
</organism>
<protein>
    <submittedName>
        <fullName evidence="2">Uncharacterized protein (TIGR01244 family)</fullName>
    </submittedName>
</protein>
<dbReference type="Gene3D" id="3.90.190.10">
    <property type="entry name" value="Protein tyrosine phosphatase superfamily"/>
    <property type="match status" value="1"/>
</dbReference>
<evidence type="ECO:0000313" key="2">
    <source>
        <dbReference type="EMBL" id="MBB6048289.1"/>
    </source>
</evidence>
<gene>
    <name evidence="2" type="ORF">HNQ39_000051</name>
</gene>
<proteinExistence type="predicted"/>
<comment type="caution">
    <text evidence="2">The sequence shown here is derived from an EMBL/GenBank/DDBJ whole genome shotgun (WGS) entry which is preliminary data.</text>
</comment>
<sequence length="144" mass="16516">MSLHTIRDFLWLDENLGTSGLVRPEQLELVAAEGFACVINLLPDESDAWFPEEPERVATLGMEFVRIPVLWRSPTRENLDAFCAAMDARQGQKLFVHCAANMRASAFLYLWRLRNGFDPTEALDDLHDIWHPDGVWAEFIEANR</sequence>
<dbReference type="SUPFAM" id="SSF52799">
    <property type="entry name" value="(Phosphotyrosine protein) phosphatases II"/>
    <property type="match status" value="1"/>
</dbReference>
<dbReference type="Proteomes" id="UP000520814">
    <property type="component" value="Unassembled WGS sequence"/>
</dbReference>
<evidence type="ECO:0000313" key="3">
    <source>
        <dbReference type="Proteomes" id="UP000520814"/>
    </source>
</evidence>
<feature type="domain" description="DSP-PTPase phosphatase fused to NAD+ Kinase" evidence="1">
    <location>
        <begin position="24"/>
        <end position="124"/>
    </location>
</feature>
<dbReference type="AlphaFoldDB" id="A0A7W9W3D3"/>
<evidence type="ECO:0000259" key="1">
    <source>
        <dbReference type="Pfam" id="PF22741"/>
    </source>
</evidence>
<dbReference type="RefSeq" id="WP_184191747.1">
    <property type="nucleotide sequence ID" value="NZ_JACHGW010000001.1"/>
</dbReference>
<keyword evidence="3" id="KW-1185">Reference proteome</keyword>
<name>A0A7W9W3D3_ARMRO</name>
<reference evidence="2 3" key="1">
    <citation type="submission" date="2020-08" db="EMBL/GenBank/DDBJ databases">
        <title>Genomic Encyclopedia of Type Strains, Phase IV (KMG-IV): sequencing the most valuable type-strain genomes for metagenomic binning, comparative biology and taxonomic classification.</title>
        <authorList>
            <person name="Goeker M."/>
        </authorList>
    </citation>
    <scope>NUCLEOTIDE SEQUENCE [LARGE SCALE GENOMIC DNA]</scope>
    <source>
        <strain evidence="2 3">DSM 23562</strain>
    </source>
</reference>